<sequence>MAALPWFDGSVANLGNAVVAGVPQQTLSCLTKNRYILGFFFTSTYLGLV</sequence>
<evidence type="ECO:0000313" key="2">
    <source>
        <dbReference type="Proteomes" id="UP001417504"/>
    </source>
</evidence>
<gene>
    <name evidence="1" type="ORF">Sjap_018273</name>
</gene>
<name>A0AAP0NKC5_9MAGN</name>
<comment type="caution">
    <text evidence="1">The sequence shown here is derived from an EMBL/GenBank/DDBJ whole genome shotgun (WGS) entry which is preliminary data.</text>
</comment>
<keyword evidence="2" id="KW-1185">Reference proteome</keyword>
<organism evidence="1 2">
    <name type="scientific">Stephania japonica</name>
    <dbReference type="NCBI Taxonomy" id="461633"/>
    <lineage>
        <taxon>Eukaryota</taxon>
        <taxon>Viridiplantae</taxon>
        <taxon>Streptophyta</taxon>
        <taxon>Embryophyta</taxon>
        <taxon>Tracheophyta</taxon>
        <taxon>Spermatophyta</taxon>
        <taxon>Magnoliopsida</taxon>
        <taxon>Ranunculales</taxon>
        <taxon>Menispermaceae</taxon>
        <taxon>Menispermoideae</taxon>
        <taxon>Cissampelideae</taxon>
        <taxon>Stephania</taxon>
    </lineage>
</organism>
<accession>A0AAP0NKC5</accession>
<dbReference type="Proteomes" id="UP001417504">
    <property type="component" value="Unassembled WGS sequence"/>
</dbReference>
<protein>
    <submittedName>
        <fullName evidence="1">Uncharacterized protein</fullName>
    </submittedName>
</protein>
<dbReference type="AlphaFoldDB" id="A0AAP0NKC5"/>
<dbReference type="EMBL" id="JBBNAE010000007">
    <property type="protein sequence ID" value="KAK9110213.1"/>
    <property type="molecule type" value="Genomic_DNA"/>
</dbReference>
<proteinExistence type="predicted"/>
<reference evidence="1 2" key="1">
    <citation type="submission" date="2024-01" db="EMBL/GenBank/DDBJ databases">
        <title>Genome assemblies of Stephania.</title>
        <authorList>
            <person name="Yang L."/>
        </authorList>
    </citation>
    <scope>NUCLEOTIDE SEQUENCE [LARGE SCALE GENOMIC DNA]</scope>
    <source>
        <strain evidence="1">QJT</strain>
        <tissue evidence="1">Leaf</tissue>
    </source>
</reference>
<evidence type="ECO:0000313" key="1">
    <source>
        <dbReference type="EMBL" id="KAK9110213.1"/>
    </source>
</evidence>